<keyword evidence="1" id="KW-0812">Transmembrane</keyword>
<dbReference type="EMBL" id="CAJOBH010005621">
    <property type="protein sequence ID" value="CAF4030498.1"/>
    <property type="molecule type" value="Genomic_DNA"/>
</dbReference>
<keyword evidence="1" id="KW-1133">Transmembrane helix</keyword>
<keyword evidence="1" id="KW-0472">Membrane</keyword>
<proteinExistence type="predicted"/>
<feature type="transmembrane region" description="Helical" evidence="1">
    <location>
        <begin position="93"/>
        <end position="109"/>
    </location>
</feature>
<dbReference type="Proteomes" id="UP000681720">
    <property type="component" value="Unassembled WGS sequence"/>
</dbReference>
<accession>A0A8S2NCA9</accession>
<gene>
    <name evidence="3" type="ORF">BYL167_LOCUS15306</name>
    <name evidence="2" type="ORF">GIL414_LOCUS11259</name>
</gene>
<protein>
    <submittedName>
        <fullName evidence="2">Uncharacterized protein</fullName>
    </submittedName>
</protein>
<reference evidence="2" key="1">
    <citation type="submission" date="2021-02" db="EMBL/GenBank/DDBJ databases">
        <authorList>
            <person name="Nowell W R."/>
        </authorList>
    </citation>
    <scope>NUCLEOTIDE SEQUENCE</scope>
</reference>
<dbReference type="AlphaFoldDB" id="A0A8S2NCA9"/>
<organism evidence="2 4">
    <name type="scientific">Rotaria magnacalcarata</name>
    <dbReference type="NCBI Taxonomy" id="392030"/>
    <lineage>
        <taxon>Eukaryota</taxon>
        <taxon>Metazoa</taxon>
        <taxon>Spiralia</taxon>
        <taxon>Gnathifera</taxon>
        <taxon>Rotifera</taxon>
        <taxon>Eurotatoria</taxon>
        <taxon>Bdelloidea</taxon>
        <taxon>Philodinida</taxon>
        <taxon>Philodinidae</taxon>
        <taxon>Rotaria</taxon>
    </lineage>
</organism>
<name>A0A8S2NCA9_9BILA</name>
<evidence type="ECO:0000313" key="2">
    <source>
        <dbReference type="EMBL" id="CAF3991936.1"/>
    </source>
</evidence>
<dbReference type="EMBL" id="CAJOBJ010004185">
    <property type="protein sequence ID" value="CAF3991936.1"/>
    <property type="molecule type" value="Genomic_DNA"/>
</dbReference>
<evidence type="ECO:0000313" key="3">
    <source>
        <dbReference type="EMBL" id="CAF4030498.1"/>
    </source>
</evidence>
<evidence type="ECO:0000313" key="4">
    <source>
        <dbReference type="Proteomes" id="UP000681720"/>
    </source>
</evidence>
<comment type="caution">
    <text evidence="2">The sequence shown here is derived from an EMBL/GenBank/DDBJ whole genome shotgun (WGS) entry which is preliminary data.</text>
</comment>
<dbReference type="Proteomes" id="UP000681967">
    <property type="component" value="Unassembled WGS sequence"/>
</dbReference>
<evidence type="ECO:0000256" key="1">
    <source>
        <dbReference type="SAM" id="Phobius"/>
    </source>
</evidence>
<sequence length="170" mass="20358">MIYDLEFLEDHCYIQQWQHSRSSQMILNKSIHNCFCPMCCRHGKLEFYSDNYHRPLIAYTTSPHALVHNSLLSVICKNAKQVDLKGSEETQRFFITYFLYIILFTVTMLRNRQSEYFYRNYDRIKEYDQHIYRNAKSCEAMAQWLVQLNFEEALAQPADHVLKTLVIVLL</sequence>